<gene>
    <name evidence="3" type="ORF">H6P81_003885</name>
</gene>
<feature type="chain" id="PRO_5043653064" description="EGF-like domain-containing protein" evidence="2">
    <location>
        <begin position="28"/>
        <end position="230"/>
    </location>
</feature>
<evidence type="ECO:0000256" key="1">
    <source>
        <dbReference type="SAM" id="MobiDB-lite"/>
    </source>
</evidence>
<dbReference type="PANTHER" id="PTHR33881:SF17">
    <property type="entry name" value="EGF-LIKE DOMAIN-CONTAINING PROTEIN"/>
    <property type="match status" value="1"/>
</dbReference>
<name>A0AAV7FHH2_ARIFI</name>
<accession>A0AAV7FHH2</accession>
<feature type="region of interest" description="Disordered" evidence="1">
    <location>
        <begin position="172"/>
        <end position="199"/>
    </location>
</feature>
<dbReference type="PANTHER" id="PTHR33881">
    <property type="entry name" value="NEUROGENIC LOCUS NOTCH-LIKE PROTEIN"/>
    <property type="match status" value="1"/>
</dbReference>
<organism evidence="3 4">
    <name type="scientific">Aristolochia fimbriata</name>
    <name type="common">White veined hardy Dutchman's pipe vine</name>
    <dbReference type="NCBI Taxonomy" id="158543"/>
    <lineage>
        <taxon>Eukaryota</taxon>
        <taxon>Viridiplantae</taxon>
        <taxon>Streptophyta</taxon>
        <taxon>Embryophyta</taxon>
        <taxon>Tracheophyta</taxon>
        <taxon>Spermatophyta</taxon>
        <taxon>Magnoliopsida</taxon>
        <taxon>Magnoliidae</taxon>
        <taxon>Piperales</taxon>
        <taxon>Aristolochiaceae</taxon>
        <taxon>Aristolochia</taxon>
    </lineage>
</organism>
<dbReference type="AlphaFoldDB" id="A0AAV7FHH2"/>
<dbReference type="Proteomes" id="UP000825729">
    <property type="component" value="Unassembled WGS sequence"/>
</dbReference>
<keyword evidence="4" id="KW-1185">Reference proteome</keyword>
<comment type="caution">
    <text evidence="3">The sequence shown here is derived from an EMBL/GenBank/DDBJ whole genome shotgun (WGS) entry which is preliminary data.</text>
</comment>
<dbReference type="EMBL" id="JAINDJ010000002">
    <property type="protein sequence ID" value="KAG9459377.1"/>
    <property type="molecule type" value="Genomic_DNA"/>
</dbReference>
<sequence>MKTPSWTNRSFLSAVVFLQLFVYLGDYLVPVASSVASDLVCKIVNCGIGNCTEGSGLIPFDCVCEQGWKQVEIGPIVLPPCILPNCTLDFNCGNSSPFPPPAPPIFNLTDPCSYTLCGEGTCVTDGRGYRCDCFKGSANLENRTNLPCFKQCAFGGDCSALGFGLAPLPSPRLPGHHENSPGPSVGLTPSHPLMPPAAHSSNSGRSGFWKEKLAAKMLVIPITLLVVMYC</sequence>
<evidence type="ECO:0008006" key="5">
    <source>
        <dbReference type="Google" id="ProtNLM"/>
    </source>
</evidence>
<reference evidence="3 4" key="1">
    <citation type="submission" date="2021-07" db="EMBL/GenBank/DDBJ databases">
        <title>The Aristolochia fimbriata genome: insights into angiosperm evolution, floral development and chemical biosynthesis.</title>
        <authorList>
            <person name="Jiao Y."/>
        </authorList>
    </citation>
    <scope>NUCLEOTIDE SEQUENCE [LARGE SCALE GENOMIC DNA]</scope>
    <source>
        <strain evidence="3">IBCAS-2021</strain>
        <tissue evidence="3">Leaf</tissue>
    </source>
</reference>
<keyword evidence="2" id="KW-0732">Signal</keyword>
<evidence type="ECO:0000313" key="4">
    <source>
        <dbReference type="Proteomes" id="UP000825729"/>
    </source>
</evidence>
<evidence type="ECO:0000313" key="3">
    <source>
        <dbReference type="EMBL" id="KAG9459377.1"/>
    </source>
</evidence>
<proteinExistence type="predicted"/>
<protein>
    <recommendedName>
        <fullName evidence="5">EGF-like domain-containing protein</fullName>
    </recommendedName>
</protein>
<feature type="signal peptide" evidence="2">
    <location>
        <begin position="1"/>
        <end position="27"/>
    </location>
</feature>
<evidence type="ECO:0000256" key="2">
    <source>
        <dbReference type="SAM" id="SignalP"/>
    </source>
</evidence>